<evidence type="ECO:0000313" key="2">
    <source>
        <dbReference type="Proteomes" id="UP001165565"/>
    </source>
</evidence>
<accession>A0AA41ZB33</accession>
<comment type="caution">
    <text evidence="1">The sequence shown here is derived from an EMBL/GenBank/DDBJ whole genome shotgun (WGS) entry which is preliminary data.</text>
</comment>
<organism evidence="1 2">
    <name type="scientific">Sphingomonas lycopersici</name>
    <dbReference type="NCBI Taxonomy" id="2951807"/>
    <lineage>
        <taxon>Bacteria</taxon>
        <taxon>Pseudomonadati</taxon>
        <taxon>Pseudomonadota</taxon>
        <taxon>Alphaproteobacteria</taxon>
        <taxon>Sphingomonadales</taxon>
        <taxon>Sphingomonadaceae</taxon>
        <taxon>Sphingomonas</taxon>
    </lineage>
</organism>
<dbReference type="SUPFAM" id="SSF53756">
    <property type="entry name" value="UDP-Glycosyltransferase/glycogen phosphorylase"/>
    <property type="match status" value="1"/>
</dbReference>
<sequence length="294" mass="32260">MPRVFGSATRLAFVSVKSFGDLVIAATMLKRLAPSARDQVALLAGKHLAPLLVELSISVDVRFLDEQLEGPAPLFDARRVGLAAAFRSARSLRRAIGCTIKPGETLVFDVMGMRERFLTLNRPAVALPPALNIYAAYDELLRQSGLPLCPPAAEAKGGNLVRIFAGARMVHRRPPAELLHRVVDRVLERGGRPEVVLLEGERPDLEREALPIVIAPRDFGAMVGVVKHADAVISPDSMTAHLAEHSGKPVLVLTPKEKFYWMPRFSAEHGMIALFDEDLSSGPFERFINRYVFG</sequence>
<evidence type="ECO:0008006" key="3">
    <source>
        <dbReference type="Google" id="ProtNLM"/>
    </source>
</evidence>
<evidence type="ECO:0000313" key="1">
    <source>
        <dbReference type="EMBL" id="MCW6537285.1"/>
    </source>
</evidence>
<dbReference type="Proteomes" id="UP001165565">
    <property type="component" value="Unassembled WGS sequence"/>
</dbReference>
<dbReference type="RefSeq" id="WP_265271233.1">
    <property type="nucleotide sequence ID" value="NZ_JANFAV010000020.1"/>
</dbReference>
<dbReference type="EMBL" id="JANFAV010000020">
    <property type="protein sequence ID" value="MCW6537285.1"/>
    <property type="molecule type" value="Genomic_DNA"/>
</dbReference>
<name>A0AA41ZB33_9SPHN</name>
<dbReference type="Gene3D" id="3.40.50.2000">
    <property type="entry name" value="Glycogen Phosphorylase B"/>
    <property type="match status" value="1"/>
</dbReference>
<dbReference type="AlphaFoldDB" id="A0AA41ZB33"/>
<protein>
    <recommendedName>
        <fullName evidence="3">Glycosyltransferase family 9 protein</fullName>
    </recommendedName>
</protein>
<reference evidence="1" key="1">
    <citation type="submission" date="2022-06" db="EMBL/GenBank/DDBJ databases">
        <title>Sphingomonas sp. nov. isolated from rhizosphere soil of tomato.</title>
        <authorList>
            <person name="Dong H."/>
            <person name="Gao R."/>
        </authorList>
    </citation>
    <scope>NUCLEOTIDE SEQUENCE</scope>
    <source>
        <strain evidence="1">MMSM24</strain>
    </source>
</reference>
<keyword evidence="2" id="KW-1185">Reference proteome</keyword>
<proteinExistence type="predicted"/>
<gene>
    <name evidence="1" type="ORF">NEE01_21110</name>
</gene>